<keyword evidence="3 8" id="KW-0479">Metal-binding</keyword>
<dbReference type="EMBL" id="CP011391">
    <property type="protein sequence ID" value="AMK53314.1"/>
    <property type="molecule type" value="Genomic_DNA"/>
</dbReference>
<dbReference type="InterPro" id="IPR006047">
    <property type="entry name" value="GH13_cat_dom"/>
</dbReference>
<evidence type="ECO:0000256" key="6">
    <source>
        <dbReference type="ARBA" id="ARBA00023295"/>
    </source>
</evidence>
<dbReference type="KEGG" id="fro:AALO17_01800"/>
<feature type="binding site" evidence="8">
    <location>
        <position position="298"/>
    </location>
    <ligand>
        <name>Ca(2+)</name>
        <dbReference type="ChEBI" id="CHEBI:29108"/>
        <label>3</label>
    </ligand>
</feature>
<keyword evidence="6" id="KW-0326">Glycosidase</keyword>
<evidence type="ECO:0000256" key="8">
    <source>
        <dbReference type="PIRSR" id="PIRSR001021-2"/>
    </source>
</evidence>
<dbReference type="Pfam" id="PF00128">
    <property type="entry name" value="Alpha-amylase"/>
    <property type="match status" value="1"/>
</dbReference>
<dbReference type="InterPro" id="IPR013780">
    <property type="entry name" value="Glyco_hydro_b"/>
</dbReference>
<dbReference type="PIRSF" id="PIRSF001021">
    <property type="entry name" value="Alph-amls_thrmst"/>
    <property type="match status" value="1"/>
</dbReference>
<comment type="similarity">
    <text evidence="2">Belongs to the glycosyl hydrolase 13 family.</text>
</comment>
<dbReference type="NCBIfam" id="NF006968">
    <property type="entry name" value="PRK09441.1-1"/>
    <property type="match status" value="1"/>
</dbReference>
<evidence type="ECO:0000256" key="5">
    <source>
        <dbReference type="ARBA" id="ARBA00023277"/>
    </source>
</evidence>
<evidence type="ECO:0000256" key="1">
    <source>
        <dbReference type="ARBA" id="ARBA00001913"/>
    </source>
</evidence>
<dbReference type="PATRIC" id="fig|1702221.3.peg.169"/>
<dbReference type="GO" id="GO:0005509">
    <property type="term" value="F:calcium ion binding"/>
    <property type="evidence" value="ECO:0007669"/>
    <property type="project" value="InterPro"/>
</dbReference>
<dbReference type="RefSeq" id="WP_145907383.1">
    <property type="nucleotide sequence ID" value="NZ_CP011391.1"/>
</dbReference>
<dbReference type="GO" id="GO:0004553">
    <property type="term" value="F:hydrolase activity, hydrolyzing O-glycosyl compounds"/>
    <property type="evidence" value="ECO:0007669"/>
    <property type="project" value="InterPro"/>
</dbReference>
<dbReference type="CDD" id="cd11318">
    <property type="entry name" value="AmyAc_bac_fung_AmyA"/>
    <property type="match status" value="1"/>
</dbReference>
<evidence type="ECO:0000313" key="10">
    <source>
        <dbReference type="EMBL" id="AMK53314.1"/>
    </source>
</evidence>
<dbReference type="Gene3D" id="2.60.40.1180">
    <property type="entry name" value="Golgi alpha-mannosidase II"/>
    <property type="match status" value="1"/>
</dbReference>
<feature type="active site" description="Nucleophile" evidence="7">
    <location>
        <position position="229"/>
    </location>
</feature>
<evidence type="ECO:0000313" key="11">
    <source>
        <dbReference type="Proteomes" id="UP000069771"/>
    </source>
</evidence>
<dbReference type="Proteomes" id="UP000069771">
    <property type="component" value="Chromosome"/>
</dbReference>
<feature type="binding site" evidence="8">
    <location>
        <position position="198"/>
    </location>
    <ligand>
        <name>Ca(2+)</name>
        <dbReference type="ChEBI" id="CHEBI:29108"/>
        <label>1</label>
    </ligand>
</feature>
<dbReference type="GO" id="GO:0005975">
    <property type="term" value="P:carbohydrate metabolic process"/>
    <property type="evidence" value="ECO:0007669"/>
    <property type="project" value="InterPro"/>
</dbReference>
<keyword evidence="4" id="KW-0378">Hydrolase</keyword>
<accession>A0A140DRN7</accession>
<dbReference type="SMART" id="SM00642">
    <property type="entry name" value="Aamy"/>
    <property type="match status" value="1"/>
</dbReference>
<evidence type="ECO:0000256" key="2">
    <source>
        <dbReference type="ARBA" id="ARBA00008061"/>
    </source>
</evidence>
<dbReference type="GeneID" id="78477085"/>
<dbReference type="SUPFAM" id="SSF51011">
    <property type="entry name" value="Glycosyl hydrolase domain"/>
    <property type="match status" value="1"/>
</dbReference>
<dbReference type="OrthoDB" id="9805159at2"/>
<comment type="cofactor">
    <cofactor evidence="1">
        <name>Ca(2+)</name>
        <dbReference type="ChEBI" id="CHEBI:29108"/>
    </cofactor>
</comment>
<reference evidence="10 11" key="1">
    <citation type="journal article" date="2016" name="Gut Pathog.">
        <title>Whole genome sequencing of "Faecalibaculum rodentium" ALO17, isolated from C57BL/6J laboratory mouse feces.</title>
        <authorList>
            <person name="Lim S."/>
            <person name="Chang D.H."/>
            <person name="Ahn S."/>
            <person name="Kim B.C."/>
        </authorList>
    </citation>
    <scope>NUCLEOTIDE SEQUENCE [LARGE SCALE GENOMIC DNA]</scope>
    <source>
        <strain evidence="10 11">Alo17</strain>
    </source>
</reference>
<keyword evidence="11" id="KW-1185">Reference proteome</keyword>
<name>A0A140DRN7_9FIRM</name>
<dbReference type="NCBIfam" id="NF006969">
    <property type="entry name" value="PRK09441.1-2"/>
    <property type="match status" value="1"/>
</dbReference>
<dbReference type="SUPFAM" id="SSF51445">
    <property type="entry name" value="(Trans)glycosidases"/>
    <property type="match status" value="1"/>
</dbReference>
<dbReference type="Gene3D" id="2.40.30.140">
    <property type="match status" value="1"/>
</dbReference>
<dbReference type="Gene3D" id="3.20.20.80">
    <property type="entry name" value="Glycosidases"/>
    <property type="match status" value="1"/>
</dbReference>
<keyword evidence="5" id="KW-0119">Carbohydrate metabolism</keyword>
<feature type="binding site" evidence="8">
    <location>
        <position position="102"/>
    </location>
    <ligand>
        <name>Ca(2+)</name>
        <dbReference type="ChEBI" id="CHEBI:29108"/>
        <label>1</label>
    </ligand>
</feature>
<keyword evidence="8" id="KW-0106">Calcium</keyword>
<evidence type="ECO:0000259" key="9">
    <source>
        <dbReference type="SMART" id="SM00642"/>
    </source>
</evidence>
<dbReference type="InterPro" id="IPR013776">
    <property type="entry name" value="A-amylase_thermo"/>
</dbReference>
<evidence type="ECO:0000256" key="4">
    <source>
        <dbReference type="ARBA" id="ARBA00022801"/>
    </source>
</evidence>
<dbReference type="InterPro" id="IPR017853">
    <property type="entry name" value="GH"/>
</dbReference>
<feature type="domain" description="Glycosyl hydrolase family 13 catalytic" evidence="9">
    <location>
        <begin position="2"/>
        <end position="411"/>
    </location>
</feature>
<proteinExistence type="inferred from homology"/>
<feature type="binding site" evidence="8">
    <location>
        <position position="192"/>
    </location>
    <ligand>
        <name>Ca(2+)</name>
        <dbReference type="ChEBI" id="CHEBI:29108"/>
        <label>1</label>
    </ligand>
</feature>
<feature type="binding site" evidence="8">
    <location>
        <position position="200"/>
    </location>
    <ligand>
        <name>Ca(2+)</name>
        <dbReference type="ChEBI" id="CHEBI:29108"/>
        <label>2</label>
    </ligand>
</feature>
<sequence length="566" mass="64643">METMLQFFEWNLPDDSQLWNQVKEAAQGLREAGFTKVWLPPAYKGQAGRTDTGYGVYDMYDLGEFNAKGTVKTKYGARQEYLDAVNALRNAKIDVVADIVFNHRMGSDATETIQATNMNWQNRNEPTGQQHQVEVWTKYTFPERNNKYSSFTWDWNDFTGTDYDQSTGDKNLLQFEGKSWNENVSREQGNFDFIMGDDVDFNEKEVVEELCNWGRWYVQTARINAFRLDAVKSIDSTFFPGWLKAMEKELGKPAYAVGEFWTQYVQELDQYLEDCGHSMALFDVPLHYHFMQAGQSNGGYDLRNIWRDTLTDHQPGYACAFVDNHDTQPGQALESWVPNWFKPQAYAMILLRSQPCPCVFYGDLYGMKDGSNGPVPFLWDMVWIRRNLLSNELTDYWTDDPQMLAWLVRGEHPVFVILTEGDWKQYTVQEPDIAGRTFVDITDPDHKVTVNENGEGTFTCRPGSLGIYVTEEDWARRGEGQIPLMDPVSAQAAEVTGGSQAGEREETDPERFVLSEPSMAGKVFVDITDPGRRVVADESGEAVFERGEGPAGVFVTEEQWNRFGGQ</sequence>
<gene>
    <name evidence="10" type="ORF">AALO17_01800</name>
</gene>
<organism evidence="10 11">
    <name type="scientific">Faecalibaculum rodentium</name>
    <dbReference type="NCBI Taxonomy" id="1702221"/>
    <lineage>
        <taxon>Bacteria</taxon>
        <taxon>Bacillati</taxon>
        <taxon>Bacillota</taxon>
        <taxon>Erysipelotrichia</taxon>
        <taxon>Erysipelotrichales</taxon>
        <taxon>Erysipelotrichaceae</taxon>
        <taxon>Faecalibaculum</taxon>
    </lineage>
</organism>
<dbReference type="PANTHER" id="PTHR43447">
    <property type="entry name" value="ALPHA-AMYLASE"/>
    <property type="match status" value="1"/>
</dbReference>
<protein>
    <submittedName>
        <fullName evidence="10">Alpha-amylase</fullName>
    </submittedName>
</protein>
<evidence type="ECO:0000256" key="3">
    <source>
        <dbReference type="ARBA" id="ARBA00022723"/>
    </source>
</evidence>
<dbReference type="STRING" id="1702221.AALO17_01800"/>
<feature type="active site" description="Proton donor" evidence="7">
    <location>
        <position position="259"/>
    </location>
</feature>
<dbReference type="AlphaFoldDB" id="A0A140DRN7"/>
<evidence type="ECO:0000256" key="7">
    <source>
        <dbReference type="PIRSR" id="PIRSR001021-1"/>
    </source>
</evidence>